<organism evidence="9 10">
    <name type="scientific">Rubus argutus</name>
    <name type="common">Southern blackberry</name>
    <dbReference type="NCBI Taxonomy" id="59490"/>
    <lineage>
        <taxon>Eukaryota</taxon>
        <taxon>Viridiplantae</taxon>
        <taxon>Streptophyta</taxon>
        <taxon>Embryophyta</taxon>
        <taxon>Tracheophyta</taxon>
        <taxon>Spermatophyta</taxon>
        <taxon>Magnoliopsida</taxon>
        <taxon>eudicotyledons</taxon>
        <taxon>Gunneridae</taxon>
        <taxon>Pentapetalae</taxon>
        <taxon>rosids</taxon>
        <taxon>fabids</taxon>
        <taxon>Rosales</taxon>
        <taxon>Rosaceae</taxon>
        <taxon>Rosoideae</taxon>
        <taxon>Rosoideae incertae sedis</taxon>
        <taxon>Rubus</taxon>
    </lineage>
</organism>
<dbReference type="Pfam" id="PF14416">
    <property type="entry name" value="PMR5N"/>
    <property type="match status" value="1"/>
</dbReference>
<evidence type="ECO:0000256" key="1">
    <source>
        <dbReference type="ARBA" id="ARBA00004167"/>
    </source>
</evidence>
<dbReference type="InterPro" id="IPR029962">
    <property type="entry name" value="TBL"/>
</dbReference>
<keyword evidence="5" id="KW-1133">Transmembrane helix</keyword>
<comment type="caution">
    <text evidence="9">The sequence shown here is derived from an EMBL/GenBank/DDBJ whole genome shotgun (WGS) entry which is preliminary data.</text>
</comment>
<dbReference type="PANTHER" id="PTHR32285">
    <property type="entry name" value="PROTEIN TRICHOME BIREFRINGENCE-LIKE 9-RELATED"/>
    <property type="match status" value="1"/>
</dbReference>
<dbReference type="Pfam" id="PF13839">
    <property type="entry name" value="PC-Esterase"/>
    <property type="match status" value="1"/>
</dbReference>
<evidence type="ECO:0008006" key="11">
    <source>
        <dbReference type="Google" id="ProtNLM"/>
    </source>
</evidence>
<dbReference type="PANTHER" id="PTHR32285:SF208">
    <property type="entry name" value="PROTEIN TRICHOME BIREFRINGENCE-LIKE 2"/>
    <property type="match status" value="1"/>
</dbReference>
<evidence type="ECO:0000259" key="7">
    <source>
        <dbReference type="Pfam" id="PF13839"/>
    </source>
</evidence>
<protein>
    <recommendedName>
        <fullName evidence="11">Trichome birefringence-like N-terminal domain-containing protein</fullName>
    </recommendedName>
</protein>
<evidence type="ECO:0000256" key="6">
    <source>
        <dbReference type="ARBA" id="ARBA00023136"/>
    </source>
</evidence>
<proteinExistence type="inferred from homology"/>
<keyword evidence="3" id="KW-0812">Transmembrane</keyword>
<accession>A0AAW1XNQ6</accession>
<dbReference type="GO" id="GO:0016020">
    <property type="term" value="C:membrane"/>
    <property type="evidence" value="ECO:0007669"/>
    <property type="project" value="UniProtKB-SubCell"/>
</dbReference>
<keyword evidence="6" id="KW-0472">Membrane</keyword>
<dbReference type="InterPro" id="IPR026057">
    <property type="entry name" value="TBL_C"/>
</dbReference>
<reference evidence="9 10" key="1">
    <citation type="journal article" date="2023" name="G3 (Bethesda)">
        <title>A chromosome-length genome assembly and annotation of blackberry (Rubus argutus, cv. 'Hillquist').</title>
        <authorList>
            <person name="Bruna T."/>
            <person name="Aryal R."/>
            <person name="Dudchenko O."/>
            <person name="Sargent D.J."/>
            <person name="Mead D."/>
            <person name="Buti M."/>
            <person name="Cavallini A."/>
            <person name="Hytonen T."/>
            <person name="Andres J."/>
            <person name="Pham M."/>
            <person name="Weisz D."/>
            <person name="Mascagni F."/>
            <person name="Usai G."/>
            <person name="Natali L."/>
            <person name="Bassil N."/>
            <person name="Fernandez G.E."/>
            <person name="Lomsadze A."/>
            <person name="Armour M."/>
            <person name="Olukolu B."/>
            <person name="Poorten T."/>
            <person name="Britton C."/>
            <person name="Davik J."/>
            <person name="Ashrafi H."/>
            <person name="Aiden E.L."/>
            <person name="Borodovsky M."/>
            <person name="Worthington M."/>
        </authorList>
    </citation>
    <scope>NUCLEOTIDE SEQUENCE [LARGE SCALE GENOMIC DNA]</scope>
    <source>
        <strain evidence="9">PI 553951</strain>
    </source>
</reference>
<dbReference type="AlphaFoldDB" id="A0AAW1XNQ6"/>
<dbReference type="EMBL" id="JBEDUW010000003">
    <property type="protein sequence ID" value="KAK9938363.1"/>
    <property type="molecule type" value="Genomic_DNA"/>
</dbReference>
<keyword evidence="10" id="KW-1185">Reference proteome</keyword>
<dbReference type="InterPro" id="IPR025846">
    <property type="entry name" value="TBL_N"/>
</dbReference>
<dbReference type="GO" id="GO:0005794">
    <property type="term" value="C:Golgi apparatus"/>
    <property type="evidence" value="ECO:0007669"/>
    <property type="project" value="TreeGrafter"/>
</dbReference>
<dbReference type="GO" id="GO:0016413">
    <property type="term" value="F:O-acetyltransferase activity"/>
    <property type="evidence" value="ECO:0007669"/>
    <property type="project" value="InterPro"/>
</dbReference>
<comment type="similarity">
    <text evidence="2">Belongs to the PC-esterase family. TBL subfamily.</text>
</comment>
<evidence type="ECO:0000256" key="4">
    <source>
        <dbReference type="ARBA" id="ARBA00022968"/>
    </source>
</evidence>
<dbReference type="Proteomes" id="UP001457282">
    <property type="component" value="Unassembled WGS sequence"/>
</dbReference>
<sequence>MHRRNQAMVSKKLEQFFSPSRKFISGFCLGTVFSLTVLLISNSLNSSPITVVQQGFYTVGVNSSLVSSTNESIASEMHDSTGEANGCLSAREENFKKDGDFASNPVILKFGGFHGEVGRPEIGNLSKQDVHAEERVEGSFPTNSSNGDDKITEVEIAYQGNSTEKDEIIESDSPVWKCDIYDGKWVRDDSKPYYPGGSCPYIDRGFNCHLNGRPDDGFLRWKWQPNGCDIPSLNATDFLERLRGKRLVIVGDSLNRNMWESLVCILRHSIRRKRRVEDISGKRQFNKYGFHAIRFKDYNCSVDFVGSPFLVRKSSFTSKNRSFETLRLDLMDQNTPKYQDADVIVFNTAHWWVHFKTARGRNFFQEGNYVHPQLKMLEAYKKALNTWARWVDKNINVHKTRVFFRGYVHTHYSNGKWNTGGGCHRETEPIFNEDHLSKYPSKMRAVESVLQEMKTPVTYMNISRLSDYRKDGHPSIFRRSMEYKTKKEQNDLAKKSQDCVHWCLPGAPDTWNELLYALLFKEGWGLGQK</sequence>
<evidence type="ECO:0000259" key="8">
    <source>
        <dbReference type="Pfam" id="PF14416"/>
    </source>
</evidence>
<evidence type="ECO:0000256" key="5">
    <source>
        <dbReference type="ARBA" id="ARBA00022989"/>
    </source>
</evidence>
<feature type="domain" description="Trichome birefringence-like N-terminal" evidence="8">
    <location>
        <begin position="177"/>
        <end position="229"/>
    </location>
</feature>
<evidence type="ECO:0000313" key="9">
    <source>
        <dbReference type="EMBL" id="KAK9938363.1"/>
    </source>
</evidence>
<gene>
    <name evidence="9" type="ORF">M0R45_015106</name>
</gene>
<comment type="subcellular location">
    <subcellularLocation>
        <location evidence="1">Membrane</location>
        <topology evidence="1">Single-pass membrane protein</topology>
    </subcellularLocation>
</comment>
<evidence type="ECO:0000256" key="3">
    <source>
        <dbReference type="ARBA" id="ARBA00022692"/>
    </source>
</evidence>
<evidence type="ECO:0000256" key="2">
    <source>
        <dbReference type="ARBA" id="ARBA00007727"/>
    </source>
</evidence>
<feature type="domain" description="Trichome birefringence-like C-terminal" evidence="7">
    <location>
        <begin position="230"/>
        <end position="517"/>
    </location>
</feature>
<name>A0AAW1XNQ6_RUBAR</name>
<keyword evidence="4" id="KW-0735">Signal-anchor</keyword>
<evidence type="ECO:0000313" key="10">
    <source>
        <dbReference type="Proteomes" id="UP001457282"/>
    </source>
</evidence>